<evidence type="ECO:0008006" key="4">
    <source>
        <dbReference type="Google" id="ProtNLM"/>
    </source>
</evidence>
<dbReference type="AlphaFoldDB" id="A0A1H3X588"/>
<dbReference type="Gene3D" id="3.40.190.10">
    <property type="entry name" value="Periplasmic binding protein-like II"/>
    <property type="match status" value="1"/>
</dbReference>
<feature type="signal peptide" evidence="1">
    <location>
        <begin position="1"/>
        <end position="20"/>
    </location>
</feature>
<organism evidence="2 3">
    <name type="scientific">Alkalimonas amylolytica</name>
    <dbReference type="NCBI Taxonomy" id="152573"/>
    <lineage>
        <taxon>Bacteria</taxon>
        <taxon>Pseudomonadati</taxon>
        <taxon>Pseudomonadota</taxon>
        <taxon>Gammaproteobacteria</taxon>
        <taxon>Alkalimonas</taxon>
    </lineage>
</organism>
<reference evidence="2 3" key="1">
    <citation type="submission" date="2016-10" db="EMBL/GenBank/DDBJ databases">
        <authorList>
            <person name="de Groot N.N."/>
        </authorList>
    </citation>
    <scope>NUCLEOTIDE SEQUENCE [LARGE SCALE GENOMIC DNA]</scope>
    <source>
        <strain evidence="2 3">CGMCC 1.3430</strain>
    </source>
</reference>
<keyword evidence="3" id="KW-1185">Reference proteome</keyword>
<keyword evidence="1" id="KW-0732">Signal</keyword>
<dbReference type="OrthoDB" id="5368544at2"/>
<evidence type="ECO:0000256" key="1">
    <source>
        <dbReference type="SAM" id="SignalP"/>
    </source>
</evidence>
<dbReference type="STRING" id="152573.SAMN04488051_101104"/>
<protein>
    <recommendedName>
        <fullName evidence="4">PBP superfamily domain-containing protein</fullName>
    </recommendedName>
</protein>
<evidence type="ECO:0000313" key="3">
    <source>
        <dbReference type="Proteomes" id="UP000198773"/>
    </source>
</evidence>
<name>A0A1H3X588_ALKAM</name>
<proteinExistence type="predicted"/>
<sequence length="137" mass="14425">MSYVKAMLAVLLLLSGSVVAEIAIIVHPANNASVDQSELNRLFLGRGNSFSDGSRATPLNLAEGVPAREHFDTQVLNRSSAQLKAYWSRLVFTGKGTPPAEHPNAAAMKAAVAADPSAIGYISASDVDDSIRVVATF</sequence>
<feature type="chain" id="PRO_5011575826" description="PBP superfamily domain-containing protein" evidence="1">
    <location>
        <begin position="21"/>
        <end position="137"/>
    </location>
</feature>
<accession>A0A1H3X588</accession>
<dbReference type="Proteomes" id="UP000198773">
    <property type="component" value="Unassembled WGS sequence"/>
</dbReference>
<gene>
    <name evidence="2" type="ORF">SAMN04488051_101104</name>
</gene>
<dbReference type="SUPFAM" id="SSF53850">
    <property type="entry name" value="Periplasmic binding protein-like II"/>
    <property type="match status" value="1"/>
</dbReference>
<evidence type="ECO:0000313" key="2">
    <source>
        <dbReference type="EMBL" id="SDZ94410.1"/>
    </source>
</evidence>
<dbReference type="RefSeq" id="WP_091337891.1">
    <property type="nucleotide sequence ID" value="NZ_FNRM01000001.1"/>
</dbReference>
<dbReference type="EMBL" id="FNRM01000001">
    <property type="protein sequence ID" value="SDZ94410.1"/>
    <property type="molecule type" value="Genomic_DNA"/>
</dbReference>